<keyword evidence="1" id="KW-0472">Membrane</keyword>
<feature type="transmembrane region" description="Helical" evidence="1">
    <location>
        <begin position="55"/>
        <end position="77"/>
    </location>
</feature>
<dbReference type="AlphaFoldDB" id="A0A364K9A1"/>
<keyword evidence="1" id="KW-0812">Transmembrane</keyword>
<evidence type="ECO:0000313" key="3">
    <source>
        <dbReference type="Proteomes" id="UP000251213"/>
    </source>
</evidence>
<comment type="caution">
    <text evidence="2">The sequence shown here is derived from an EMBL/GenBank/DDBJ whole genome shotgun (WGS) entry which is preliminary data.</text>
</comment>
<dbReference type="Proteomes" id="UP000251213">
    <property type="component" value="Unassembled WGS sequence"/>
</dbReference>
<dbReference type="OrthoDB" id="6017159at2"/>
<gene>
    <name evidence="2" type="ORF">DL897_02150</name>
</gene>
<proteinExistence type="predicted"/>
<accession>A0A364K9A1</accession>
<feature type="transmembrane region" description="Helical" evidence="1">
    <location>
        <begin position="112"/>
        <end position="132"/>
    </location>
</feature>
<feature type="transmembrane region" description="Helical" evidence="1">
    <location>
        <begin position="260"/>
        <end position="277"/>
    </location>
</feature>
<feature type="transmembrane region" description="Helical" evidence="1">
    <location>
        <begin position="467"/>
        <end position="486"/>
    </location>
</feature>
<keyword evidence="3" id="KW-1185">Reference proteome</keyword>
<keyword evidence="1" id="KW-1133">Transmembrane helix</keyword>
<feature type="transmembrane region" description="Helical" evidence="1">
    <location>
        <begin position="437"/>
        <end position="455"/>
    </location>
</feature>
<feature type="transmembrane region" description="Helical" evidence="1">
    <location>
        <begin position="144"/>
        <end position="168"/>
    </location>
</feature>
<reference evidence="2 3" key="1">
    <citation type="submission" date="2018-06" db="EMBL/GenBank/DDBJ databases">
        <title>Thermoflavimicrobium daqus sp. nov., a thermophilic microbe isolated from Moutai-flavour Daqu.</title>
        <authorList>
            <person name="Wang X."/>
            <person name="Zhou H."/>
        </authorList>
    </citation>
    <scope>NUCLEOTIDE SEQUENCE [LARGE SCALE GENOMIC DNA]</scope>
    <source>
        <strain evidence="2 3">FBKL4.011</strain>
    </source>
</reference>
<dbReference type="EMBL" id="QJKK01000001">
    <property type="protein sequence ID" value="RAL26871.1"/>
    <property type="molecule type" value="Genomic_DNA"/>
</dbReference>
<protein>
    <submittedName>
        <fullName evidence="2">Uncharacterized protein</fullName>
    </submittedName>
</protein>
<feature type="transmembrane region" description="Helical" evidence="1">
    <location>
        <begin position="18"/>
        <end position="35"/>
    </location>
</feature>
<organism evidence="2 3">
    <name type="scientific">Thermoflavimicrobium daqui</name>
    <dbReference type="NCBI Taxonomy" id="2137476"/>
    <lineage>
        <taxon>Bacteria</taxon>
        <taxon>Bacillati</taxon>
        <taxon>Bacillota</taxon>
        <taxon>Bacilli</taxon>
        <taxon>Bacillales</taxon>
        <taxon>Thermoactinomycetaceae</taxon>
        <taxon>Thermoflavimicrobium</taxon>
    </lineage>
</organism>
<dbReference type="RefSeq" id="WP_113657476.1">
    <property type="nucleotide sequence ID" value="NZ_KZ845663.1"/>
</dbReference>
<feature type="transmembrane region" description="Helical" evidence="1">
    <location>
        <begin position="370"/>
        <end position="387"/>
    </location>
</feature>
<feature type="transmembrane region" description="Helical" evidence="1">
    <location>
        <begin position="492"/>
        <end position="512"/>
    </location>
</feature>
<name>A0A364K9A1_9BACL</name>
<feature type="transmembrane region" description="Helical" evidence="1">
    <location>
        <begin position="346"/>
        <end position="364"/>
    </location>
</feature>
<feature type="transmembrane region" description="Helical" evidence="1">
    <location>
        <begin position="175"/>
        <end position="193"/>
    </location>
</feature>
<reference evidence="2 3" key="2">
    <citation type="submission" date="2018-06" db="EMBL/GenBank/DDBJ databases">
        <authorList>
            <person name="Zhirakovskaya E."/>
        </authorList>
    </citation>
    <scope>NUCLEOTIDE SEQUENCE [LARGE SCALE GENOMIC DNA]</scope>
    <source>
        <strain evidence="2 3">FBKL4.011</strain>
    </source>
</reference>
<feature type="transmembrane region" description="Helical" evidence="1">
    <location>
        <begin position="408"/>
        <end position="431"/>
    </location>
</feature>
<evidence type="ECO:0000256" key="1">
    <source>
        <dbReference type="SAM" id="Phobius"/>
    </source>
</evidence>
<evidence type="ECO:0000313" key="2">
    <source>
        <dbReference type="EMBL" id="RAL26871.1"/>
    </source>
</evidence>
<sequence>MVYFVVTELKRQVRSHSFWIVLGAIIALSYIFVPSDGAPYTTLDIAGVRGIYNSAWMSGMLGILGSVFTCMFGFYYLRDPISRDIQLRMGQMIGSSSISKAKYIIGKTLSNFLVYAMMGAVLTLGFISMQLIRAEDFRLYLHDYLLTYLIILLPVFLILASLTVLFDVIPWLTGAWGNIIYFIGIMVLFIQSMEQESFYDVFGTEFILQNIKAGITPIDSKAAQSDMIHFGFNFFETPITLKKFVWQGIDWSFNYLLQRSWLLLFALIIMGISTVLFRRSYLTKPMKEKKTYLDLSKFYQHQHQKLEVMDISSPSFRLTPYSGQKQVSLLTMTFHELRLMLKGMNLWWHIIALGLIFFSFNCSIEPDKRLLSFVWIWPITVWSQMAVKEKLYRTEAIVATGISGRRQFMASWLAGVILALIIGSGAIIRFYNESDFIFAWIVGALFIPTLAFCLGSLSGTRKLFEGLYLFLWYLGPVNANPMFDYMGVSQPILSHTLLLLGITILLFSITAWRQLAKQ</sequence>